<reference evidence="6 7" key="1">
    <citation type="submission" date="2019-01" db="EMBL/GenBank/DDBJ databases">
        <title>Sequencing of cultivated peanut Arachis hypogaea provides insights into genome evolution and oil improvement.</title>
        <authorList>
            <person name="Chen X."/>
        </authorList>
    </citation>
    <scope>NUCLEOTIDE SEQUENCE [LARGE SCALE GENOMIC DNA]</scope>
    <source>
        <strain evidence="7">cv. Fuhuasheng</strain>
        <tissue evidence="6">Leaves</tissue>
    </source>
</reference>
<dbReference type="AlphaFoldDB" id="A0A444YM03"/>
<accession>A0A444YM03</accession>
<comment type="caution">
    <text evidence="6">The sequence shown here is derived from an EMBL/GenBank/DDBJ whole genome shotgun (WGS) entry which is preliminary data.</text>
</comment>
<dbReference type="GO" id="GO:0008270">
    <property type="term" value="F:zinc ion binding"/>
    <property type="evidence" value="ECO:0007669"/>
    <property type="project" value="UniProtKB-KW"/>
</dbReference>
<keyword evidence="7" id="KW-1185">Reference proteome</keyword>
<dbReference type="SUPFAM" id="SSF57756">
    <property type="entry name" value="Retrovirus zinc finger-like domains"/>
    <property type="match status" value="1"/>
</dbReference>
<dbReference type="InterPro" id="IPR007527">
    <property type="entry name" value="Znf_SWIM"/>
</dbReference>
<evidence type="ECO:0000259" key="5">
    <source>
        <dbReference type="PROSITE" id="PS50966"/>
    </source>
</evidence>
<feature type="domain" description="SWIM-type" evidence="5">
    <location>
        <begin position="42"/>
        <end position="74"/>
    </location>
</feature>
<dbReference type="InterPro" id="IPR036875">
    <property type="entry name" value="Znf_CCHC_sf"/>
</dbReference>
<gene>
    <name evidence="6" type="ORF">Ahy_B06g081778</name>
</gene>
<evidence type="ECO:0000256" key="4">
    <source>
        <dbReference type="PROSITE-ProRule" id="PRU00325"/>
    </source>
</evidence>
<dbReference type="PROSITE" id="PS50966">
    <property type="entry name" value="ZF_SWIM"/>
    <property type="match status" value="1"/>
</dbReference>
<name>A0A444YM03_ARAHY</name>
<keyword evidence="3" id="KW-0862">Zinc</keyword>
<proteinExistence type="predicted"/>
<dbReference type="GO" id="GO:0003676">
    <property type="term" value="F:nucleic acid binding"/>
    <property type="evidence" value="ECO:0007669"/>
    <property type="project" value="InterPro"/>
</dbReference>
<dbReference type="InterPro" id="IPR006564">
    <property type="entry name" value="Znf_PMZ"/>
</dbReference>
<evidence type="ECO:0000256" key="3">
    <source>
        <dbReference type="ARBA" id="ARBA00022833"/>
    </source>
</evidence>
<evidence type="ECO:0000256" key="1">
    <source>
        <dbReference type="ARBA" id="ARBA00022723"/>
    </source>
</evidence>
<keyword evidence="2 4" id="KW-0863">Zinc-finger</keyword>
<protein>
    <recommendedName>
        <fullName evidence="5">SWIM-type domain-containing protein</fullName>
    </recommendedName>
</protein>
<dbReference type="Proteomes" id="UP000289738">
    <property type="component" value="Chromosome B06"/>
</dbReference>
<dbReference type="Pfam" id="PF04434">
    <property type="entry name" value="SWIM"/>
    <property type="match status" value="1"/>
</dbReference>
<dbReference type="EMBL" id="SDMP01000016">
    <property type="protein sequence ID" value="RYR02951.1"/>
    <property type="molecule type" value="Genomic_DNA"/>
</dbReference>
<evidence type="ECO:0000256" key="2">
    <source>
        <dbReference type="ARBA" id="ARBA00022771"/>
    </source>
</evidence>
<evidence type="ECO:0000313" key="6">
    <source>
        <dbReference type="EMBL" id="RYR02951.1"/>
    </source>
</evidence>
<keyword evidence="1" id="KW-0479">Metal-binding</keyword>
<organism evidence="6 7">
    <name type="scientific">Arachis hypogaea</name>
    <name type="common">Peanut</name>
    <dbReference type="NCBI Taxonomy" id="3818"/>
    <lineage>
        <taxon>Eukaryota</taxon>
        <taxon>Viridiplantae</taxon>
        <taxon>Streptophyta</taxon>
        <taxon>Embryophyta</taxon>
        <taxon>Tracheophyta</taxon>
        <taxon>Spermatophyta</taxon>
        <taxon>Magnoliopsida</taxon>
        <taxon>eudicotyledons</taxon>
        <taxon>Gunneridae</taxon>
        <taxon>Pentapetalae</taxon>
        <taxon>rosids</taxon>
        <taxon>fabids</taxon>
        <taxon>Fabales</taxon>
        <taxon>Fabaceae</taxon>
        <taxon>Papilionoideae</taxon>
        <taxon>50 kb inversion clade</taxon>
        <taxon>dalbergioids sensu lato</taxon>
        <taxon>Dalbergieae</taxon>
        <taxon>Pterocarpus clade</taxon>
        <taxon>Arachis</taxon>
    </lineage>
</organism>
<evidence type="ECO:0000313" key="7">
    <source>
        <dbReference type="Proteomes" id="UP000289738"/>
    </source>
</evidence>
<sequence>MAAIEKNREGIPKMRVTHCDRRASVFVVEELELLEDWLQHSFRVQLAVGTCECGLFQTLHYPCRHVLAGCAAASIKWAPYVHPEAVQGVRNGVSSDTGRVPMAGVVWTRLRLNPLMRRKAIGRPVFTRFQNDIDEVERQEKQCGLCRQAGHTRRACPNQPTDEA</sequence>
<dbReference type="SMART" id="SM00575">
    <property type="entry name" value="ZnF_PMZ"/>
    <property type="match status" value="1"/>
</dbReference>